<comment type="catalytic activity">
    <reaction evidence="12">
        <text>1D-myo-inositol hexakisphosphate + H2O = 1D-myo-inositol 1,2,4,5,6-pentakisphosphate + phosphate</text>
        <dbReference type="Rhea" id="RHEA:16989"/>
        <dbReference type="ChEBI" id="CHEBI:15377"/>
        <dbReference type="ChEBI" id="CHEBI:43474"/>
        <dbReference type="ChEBI" id="CHEBI:57798"/>
        <dbReference type="ChEBI" id="CHEBI:58130"/>
        <dbReference type="EC" id="3.1.3.62"/>
    </reaction>
    <physiologicalReaction direction="left-to-right" evidence="12">
        <dbReference type="Rhea" id="RHEA:16990"/>
    </physiologicalReaction>
</comment>
<evidence type="ECO:0000313" key="15">
    <source>
        <dbReference type="EMBL" id="KAJ6642688.1"/>
    </source>
</evidence>
<evidence type="ECO:0000256" key="14">
    <source>
        <dbReference type="SAM" id="SignalP"/>
    </source>
</evidence>
<keyword evidence="16" id="KW-1185">Reference proteome</keyword>
<comment type="caution">
    <text evidence="15">The sequence shown here is derived from an EMBL/GenBank/DDBJ whole genome shotgun (WGS) entry which is preliminary data.</text>
</comment>
<evidence type="ECO:0000256" key="11">
    <source>
        <dbReference type="ARBA" id="ARBA00043671"/>
    </source>
</evidence>
<accession>A0A9Q0S3J7</accession>
<dbReference type="SUPFAM" id="SSF53254">
    <property type="entry name" value="Phosphoglycerate mutase-like"/>
    <property type="match status" value="2"/>
</dbReference>
<evidence type="ECO:0000256" key="7">
    <source>
        <dbReference type="ARBA" id="ARBA00022801"/>
    </source>
</evidence>
<evidence type="ECO:0000256" key="5">
    <source>
        <dbReference type="ARBA" id="ARBA00018097"/>
    </source>
</evidence>
<dbReference type="InterPro" id="IPR000560">
    <property type="entry name" value="His_Pase_clade-2"/>
</dbReference>
<dbReference type="GO" id="GO:0034417">
    <property type="term" value="F:bisphosphoglycerate 3-phosphatase activity"/>
    <property type="evidence" value="ECO:0007669"/>
    <property type="project" value="UniProtKB-EC"/>
</dbReference>
<name>A0A9Q0S3J7_9DIPT</name>
<dbReference type="GO" id="GO:0016020">
    <property type="term" value="C:membrane"/>
    <property type="evidence" value="ECO:0007669"/>
    <property type="project" value="UniProtKB-SubCell"/>
</dbReference>
<dbReference type="Proteomes" id="UP001151699">
    <property type="component" value="Chromosome B"/>
</dbReference>
<evidence type="ECO:0000256" key="6">
    <source>
        <dbReference type="ARBA" id="ARBA00022729"/>
    </source>
</evidence>
<evidence type="ECO:0000256" key="2">
    <source>
        <dbReference type="ARBA" id="ARBA00008422"/>
    </source>
</evidence>
<evidence type="ECO:0000256" key="12">
    <source>
        <dbReference type="ARBA" id="ARBA00043691"/>
    </source>
</evidence>
<dbReference type="Pfam" id="PF00328">
    <property type="entry name" value="His_Phos_2"/>
    <property type="match status" value="2"/>
</dbReference>
<dbReference type="PANTHER" id="PTHR20963">
    <property type="entry name" value="MULTIPLE INOSITOL POLYPHOSPHATE PHOSPHATASE-RELATED"/>
    <property type="match status" value="1"/>
</dbReference>
<dbReference type="InterPro" id="IPR029033">
    <property type="entry name" value="His_PPase_superfam"/>
</dbReference>
<evidence type="ECO:0000256" key="1">
    <source>
        <dbReference type="ARBA" id="ARBA00004370"/>
    </source>
</evidence>
<comment type="similarity">
    <text evidence="2">Belongs to the histidine acid phosphatase family. MINPP1 subfamily.</text>
</comment>
<evidence type="ECO:0000256" key="8">
    <source>
        <dbReference type="ARBA" id="ARBA00023136"/>
    </source>
</evidence>
<dbReference type="AlphaFoldDB" id="A0A9Q0S3J7"/>
<sequence length="832" mass="96427">MNKPIFHIFVVIFVNLWCIVTTNVANSVNEIVEQSENEKCDSRYLESLKSMPVCDNSVQRYYCTSKVREEEWTSSYYGKKNAYIFVKPSPDREVPVEDTQPTNIFFVVRHGARQANRKTVDQLRHLEDVRDEILEAHKTRNSTEICESDLEKLRQWEFDTSNDNNSSASLTLQGVDEMKSLAHTYHRLFPNLVTTNYTKQDFHFRYTKTQRVQDSFTAFATELFGEDVVGTIDVSMNNTLLKPFEFTDFATEWSKNEKSLELPDSEVKKFEASAYAKIINELSALLAINRSLTVDEIESIYDTCRFDEAANPSKRSIWCSILSIDHFDILQYKEDITEYYVVGNGFDINRKIECDLVHDMIARLDSPLKVTGYFGHSKTLLLLFTALGAFEDPTPLTADNYDKLSNRQWRTSSICPFAANLAVVKYPGNKVKFLVNERVYKFDWCDAEKNELEDELEYAKCDSKYLDSLKSMPMIRHGTRQPSRGNDNKLRELDNVRDEILEAHKARNSTEICESDLEKFRQWQFNSSNDNNITGSLTPQGENELKSLAYTYHRLFPNLISRNYTKDDFLFQYTKTQRTQESFKAFAGALFGKDAVESIDASMNNSLLRPFETTPEWKEMEKSLDLPDSEIKKFDESDEWKKIIAELGDLLAINRTLTVDETKSVYDMCRFEEAFKPCKRSIWCAILSIEHFRIFEYREDLHKYYHVGHGSDINRKLECGLVQDMIARLDSQLKVTGYFAHAETLMLLFTALGAFEDPTPLRADNYETMSTRAWKTSDISPFAANLAVVKYPGDKVKFLLNEKVYKFDWCDAESDFCDWNIAKEKFAGRCNK</sequence>
<evidence type="ECO:0000313" key="16">
    <source>
        <dbReference type="Proteomes" id="UP001151699"/>
    </source>
</evidence>
<dbReference type="EMBL" id="WJQU01000002">
    <property type="protein sequence ID" value="KAJ6642688.1"/>
    <property type="molecule type" value="Genomic_DNA"/>
</dbReference>
<dbReference type="EC" id="3.1.3.62" evidence="4"/>
<feature type="chain" id="PRO_5040301053" description="Multiple inositol polyphosphate phosphatase 1" evidence="14">
    <location>
        <begin position="26"/>
        <end position="832"/>
    </location>
</feature>
<feature type="signal peptide" evidence="14">
    <location>
        <begin position="1"/>
        <end position="25"/>
    </location>
</feature>
<proteinExistence type="inferred from homology"/>
<evidence type="ECO:0000256" key="3">
    <source>
        <dbReference type="ARBA" id="ARBA00012976"/>
    </source>
</evidence>
<organism evidence="15 16">
    <name type="scientific">Pseudolycoriella hygida</name>
    <dbReference type="NCBI Taxonomy" id="35572"/>
    <lineage>
        <taxon>Eukaryota</taxon>
        <taxon>Metazoa</taxon>
        <taxon>Ecdysozoa</taxon>
        <taxon>Arthropoda</taxon>
        <taxon>Hexapoda</taxon>
        <taxon>Insecta</taxon>
        <taxon>Pterygota</taxon>
        <taxon>Neoptera</taxon>
        <taxon>Endopterygota</taxon>
        <taxon>Diptera</taxon>
        <taxon>Nematocera</taxon>
        <taxon>Sciaroidea</taxon>
        <taxon>Sciaridae</taxon>
        <taxon>Pseudolycoriella</taxon>
    </lineage>
</organism>
<evidence type="ECO:0000256" key="9">
    <source>
        <dbReference type="ARBA" id="ARBA00031642"/>
    </source>
</evidence>
<comment type="catalytic activity">
    <reaction evidence="11">
        <text>1D-myo-inositol 1,2,4,5,6-pentakisphosphate + H2O = 1D-myo-inositol 1,2,5,6-tetrakisphosphate + phosphate</text>
        <dbReference type="Rhea" id="RHEA:77115"/>
        <dbReference type="ChEBI" id="CHEBI:15377"/>
        <dbReference type="ChEBI" id="CHEBI:43474"/>
        <dbReference type="ChEBI" id="CHEBI:57798"/>
        <dbReference type="ChEBI" id="CHEBI:195535"/>
        <dbReference type="EC" id="3.1.3.62"/>
    </reaction>
    <physiologicalReaction direction="left-to-right" evidence="11">
        <dbReference type="Rhea" id="RHEA:77116"/>
    </physiologicalReaction>
</comment>
<evidence type="ECO:0000256" key="10">
    <source>
        <dbReference type="ARBA" id="ARBA00043668"/>
    </source>
</evidence>
<dbReference type="CDD" id="cd07061">
    <property type="entry name" value="HP_HAP_like"/>
    <property type="match status" value="2"/>
</dbReference>
<evidence type="ECO:0000256" key="13">
    <source>
        <dbReference type="ARBA" id="ARBA00043832"/>
    </source>
</evidence>
<keyword evidence="8" id="KW-0472">Membrane</keyword>
<keyword evidence="7" id="KW-0378">Hydrolase</keyword>
<gene>
    <name evidence="15" type="primary">Mipp1_15</name>
    <name evidence="15" type="ORF">Bhyg_07641</name>
</gene>
<keyword evidence="6 14" id="KW-0732">Signal</keyword>
<dbReference type="OrthoDB" id="6509975at2759"/>
<comment type="catalytic activity">
    <reaction evidence="10">
        <text>1D-myo-inositol 1,2,5,6-tetrakisphosphate + H2O = 1D-myo-inositol 1,2,6-trisphosphate + phosphate</text>
        <dbReference type="Rhea" id="RHEA:77119"/>
        <dbReference type="ChEBI" id="CHEBI:15377"/>
        <dbReference type="ChEBI" id="CHEBI:43474"/>
        <dbReference type="ChEBI" id="CHEBI:195535"/>
        <dbReference type="ChEBI" id="CHEBI:195537"/>
        <dbReference type="EC" id="3.1.3.62"/>
    </reaction>
    <physiologicalReaction direction="left-to-right" evidence="10">
        <dbReference type="Rhea" id="RHEA:77120"/>
    </physiologicalReaction>
</comment>
<protein>
    <recommendedName>
        <fullName evidence="5">Multiple inositol polyphosphate phosphatase 1</fullName>
        <ecNumber evidence="4">3.1.3.62</ecNumber>
        <ecNumber evidence="3">3.1.3.80</ecNumber>
    </recommendedName>
    <alternativeName>
        <fullName evidence="9">2,3-bisphosphoglycerate 3-phosphatase</fullName>
    </alternativeName>
</protein>
<reference evidence="15" key="1">
    <citation type="submission" date="2022-07" db="EMBL/GenBank/DDBJ databases">
        <authorList>
            <person name="Trinca V."/>
            <person name="Uliana J.V.C."/>
            <person name="Torres T.T."/>
            <person name="Ward R.J."/>
            <person name="Monesi N."/>
        </authorList>
    </citation>
    <scope>NUCLEOTIDE SEQUENCE</scope>
    <source>
        <strain evidence="15">HSMRA1968</strain>
        <tissue evidence="15">Whole embryos</tissue>
    </source>
</reference>
<dbReference type="EC" id="3.1.3.80" evidence="3"/>
<evidence type="ECO:0000256" key="4">
    <source>
        <dbReference type="ARBA" id="ARBA00013040"/>
    </source>
</evidence>
<dbReference type="GO" id="GO:0052745">
    <property type="term" value="F:inositol phosphate phosphatase activity"/>
    <property type="evidence" value="ECO:0007669"/>
    <property type="project" value="TreeGrafter"/>
</dbReference>
<comment type="catalytic activity">
    <reaction evidence="13">
        <text>(2R)-2,3-bisphosphoglycerate + H2O = (2R)-2-phosphoglycerate + phosphate</text>
        <dbReference type="Rhea" id="RHEA:27381"/>
        <dbReference type="ChEBI" id="CHEBI:15377"/>
        <dbReference type="ChEBI" id="CHEBI:43474"/>
        <dbReference type="ChEBI" id="CHEBI:58248"/>
        <dbReference type="ChEBI" id="CHEBI:58289"/>
        <dbReference type="EC" id="3.1.3.80"/>
    </reaction>
    <physiologicalReaction direction="left-to-right" evidence="13">
        <dbReference type="Rhea" id="RHEA:27382"/>
    </physiologicalReaction>
</comment>
<dbReference type="PANTHER" id="PTHR20963:SF8">
    <property type="entry name" value="MULTIPLE INOSITOL POLYPHOSPHATE PHOSPHATASE 1"/>
    <property type="match status" value="1"/>
</dbReference>
<dbReference type="Gene3D" id="3.40.50.1240">
    <property type="entry name" value="Phosphoglycerate mutase-like"/>
    <property type="match status" value="2"/>
</dbReference>
<comment type="subcellular location">
    <subcellularLocation>
        <location evidence="1">Membrane</location>
    </subcellularLocation>
</comment>
<dbReference type="GO" id="GO:0003993">
    <property type="term" value="F:acid phosphatase activity"/>
    <property type="evidence" value="ECO:0007669"/>
    <property type="project" value="TreeGrafter"/>
</dbReference>